<protein>
    <submittedName>
        <fullName evidence="1">Uncharacterized protein</fullName>
    </submittedName>
</protein>
<organism evidence="1">
    <name type="scientific">Cacopsylla melanoneura</name>
    <dbReference type="NCBI Taxonomy" id="428564"/>
    <lineage>
        <taxon>Eukaryota</taxon>
        <taxon>Metazoa</taxon>
        <taxon>Ecdysozoa</taxon>
        <taxon>Arthropoda</taxon>
        <taxon>Hexapoda</taxon>
        <taxon>Insecta</taxon>
        <taxon>Pterygota</taxon>
        <taxon>Neoptera</taxon>
        <taxon>Paraneoptera</taxon>
        <taxon>Hemiptera</taxon>
        <taxon>Sternorrhyncha</taxon>
        <taxon>Psylloidea</taxon>
        <taxon>Psyllidae</taxon>
        <taxon>Psyllinae</taxon>
        <taxon>Cacopsylla</taxon>
    </lineage>
</organism>
<accession>A0A8D8WZS8</accession>
<evidence type="ECO:0000313" key="1">
    <source>
        <dbReference type="EMBL" id="CAG6676445.1"/>
    </source>
</evidence>
<proteinExistence type="predicted"/>
<sequence>MKRNFRWKKNGKLFSKKRKRKLTILSMNIRSFSMISLLILRYHHFTDQSQSWFSAWTMQANLRLSNASKASPSLVLCPPSDSIGPELSFRTNTKCSCTIWAGRKSFGPFGNNIWAPHTE</sequence>
<dbReference type="AlphaFoldDB" id="A0A8D8WZS8"/>
<name>A0A8D8WZS8_9HEMI</name>
<reference evidence="1" key="1">
    <citation type="submission" date="2021-05" db="EMBL/GenBank/DDBJ databases">
        <authorList>
            <person name="Alioto T."/>
            <person name="Alioto T."/>
            <person name="Gomez Garrido J."/>
        </authorList>
    </citation>
    <scope>NUCLEOTIDE SEQUENCE</scope>
</reference>
<dbReference type="EMBL" id="HBUF01239802">
    <property type="protein sequence ID" value="CAG6676445.1"/>
    <property type="molecule type" value="Transcribed_RNA"/>
</dbReference>